<dbReference type="Pfam" id="PF10118">
    <property type="entry name" value="Metal_hydrol"/>
    <property type="match status" value="1"/>
</dbReference>
<dbReference type="InterPro" id="IPR016516">
    <property type="entry name" value="UCP07580"/>
</dbReference>
<keyword evidence="2" id="KW-1185">Reference proteome</keyword>
<dbReference type="RefSeq" id="WP_067529356.1">
    <property type="nucleotide sequence ID" value="NZ_JABELX010000032.1"/>
</dbReference>
<proteinExistence type="predicted"/>
<dbReference type="SUPFAM" id="SSF48613">
    <property type="entry name" value="Heme oxygenase-like"/>
    <property type="match status" value="1"/>
</dbReference>
<comment type="caution">
    <text evidence="1">The sequence shown here is derived from an EMBL/GenBank/DDBJ whole genome shotgun (WGS) entry which is preliminary data.</text>
</comment>
<gene>
    <name evidence="1" type="ORF">HLB23_39960</name>
</gene>
<protein>
    <submittedName>
        <fullName evidence="1">Metal-dependent hydrolase</fullName>
    </submittedName>
</protein>
<dbReference type="Proteomes" id="UP000586827">
    <property type="component" value="Unassembled WGS sequence"/>
</dbReference>
<accession>A0A849CAU4</accession>
<organism evidence="1 2">
    <name type="scientific">Nocardia uniformis</name>
    <dbReference type="NCBI Taxonomy" id="53432"/>
    <lineage>
        <taxon>Bacteria</taxon>
        <taxon>Bacillati</taxon>
        <taxon>Actinomycetota</taxon>
        <taxon>Actinomycetes</taxon>
        <taxon>Mycobacteriales</taxon>
        <taxon>Nocardiaceae</taxon>
        <taxon>Nocardia</taxon>
    </lineage>
</organism>
<evidence type="ECO:0000313" key="1">
    <source>
        <dbReference type="EMBL" id="NNH75963.1"/>
    </source>
</evidence>
<dbReference type="PIRSF" id="PIRSF007580">
    <property type="entry name" value="UCP07580"/>
    <property type="match status" value="1"/>
</dbReference>
<keyword evidence="1" id="KW-0378">Hydrolase</keyword>
<dbReference type="GO" id="GO:0016787">
    <property type="term" value="F:hydrolase activity"/>
    <property type="evidence" value="ECO:0007669"/>
    <property type="project" value="UniProtKB-KW"/>
</dbReference>
<reference evidence="1 2" key="1">
    <citation type="submission" date="2020-05" db="EMBL/GenBank/DDBJ databases">
        <title>MicrobeNet Type strains.</title>
        <authorList>
            <person name="Nicholson A.C."/>
        </authorList>
    </citation>
    <scope>NUCLEOTIDE SEQUENCE [LARGE SCALE GENOMIC DNA]</scope>
    <source>
        <strain evidence="1 2">JCM 3224</strain>
    </source>
</reference>
<dbReference type="PANTHER" id="PTHR39456:SF1">
    <property type="entry name" value="METAL-DEPENDENT HYDROLASE"/>
    <property type="match status" value="1"/>
</dbReference>
<dbReference type="InterPro" id="IPR016084">
    <property type="entry name" value="Haem_Oase-like_multi-hlx"/>
</dbReference>
<dbReference type="EMBL" id="JABELX010000032">
    <property type="protein sequence ID" value="NNH75963.1"/>
    <property type="molecule type" value="Genomic_DNA"/>
</dbReference>
<name>A0A849CAU4_9NOCA</name>
<dbReference type="PANTHER" id="PTHR39456">
    <property type="entry name" value="METAL-DEPENDENT HYDROLASE"/>
    <property type="match status" value="1"/>
</dbReference>
<evidence type="ECO:0000313" key="2">
    <source>
        <dbReference type="Proteomes" id="UP000586827"/>
    </source>
</evidence>
<sequence>MKLLPKLGRRQPTTDPGEVALHARNVQFDWTKTPPVWMTAEPVASHVLNALSMLLPEGERMFLVTFGEALPLVQDEKLREAMVGFIGQESMHAESHNQVLENVLKSHGIDVEPYVRQAEYLFRKTLGPREAGSEAQRQQQLVERLGVIATLEHFFAFLGDWVINADLEKFDADPQMLDLFRWHGAEEVEHRMVAHDVAEYFDVGYVRRGALMLLIFPIFIALLLRGTKYLVHQDPSLPNHRYPMLVGRIFASMWRGALPGIPSLLVSALSTFKPGYSPEGVGSSAQAIAYLAQSPAARVMAS</sequence>
<dbReference type="AlphaFoldDB" id="A0A849CAU4"/>